<feature type="compositionally biased region" description="Low complexity" evidence="1">
    <location>
        <begin position="216"/>
        <end position="261"/>
    </location>
</feature>
<dbReference type="Proteomes" id="UP001497392">
    <property type="component" value="Unassembled WGS sequence"/>
</dbReference>
<keyword evidence="3" id="KW-1185">Reference proteome</keyword>
<organism evidence="2 3">
    <name type="scientific">Coccomyxa viridis</name>
    <dbReference type="NCBI Taxonomy" id="1274662"/>
    <lineage>
        <taxon>Eukaryota</taxon>
        <taxon>Viridiplantae</taxon>
        <taxon>Chlorophyta</taxon>
        <taxon>core chlorophytes</taxon>
        <taxon>Trebouxiophyceae</taxon>
        <taxon>Trebouxiophyceae incertae sedis</taxon>
        <taxon>Coccomyxaceae</taxon>
        <taxon>Coccomyxa</taxon>
    </lineage>
</organism>
<proteinExistence type="predicted"/>
<evidence type="ECO:0000313" key="3">
    <source>
        <dbReference type="Proteomes" id="UP001497392"/>
    </source>
</evidence>
<protein>
    <submittedName>
        <fullName evidence="2">G1602 protein</fullName>
    </submittedName>
</protein>
<dbReference type="EMBL" id="CAXHTA020000002">
    <property type="protein sequence ID" value="CAL5219712.1"/>
    <property type="molecule type" value="Genomic_DNA"/>
</dbReference>
<evidence type="ECO:0000313" key="2">
    <source>
        <dbReference type="EMBL" id="CAL5219712.1"/>
    </source>
</evidence>
<reference evidence="2 3" key="1">
    <citation type="submission" date="2024-06" db="EMBL/GenBank/DDBJ databases">
        <authorList>
            <person name="Kraege A."/>
            <person name="Thomma B."/>
        </authorList>
    </citation>
    <scope>NUCLEOTIDE SEQUENCE [LARGE SCALE GENOMIC DNA]</scope>
</reference>
<name>A0ABP1FNT3_9CHLO</name>
<comment type="caution">
    <text evidence="2">The sequence shown here is derived from an EMBL/GenBank/DDBJ whole genome shotgun (WGS) entry which is preliminary data.</text>
</comment>
<accession>A0ABP1FNT3</accession>
<feature type="region of interest" description="Disordered" evidence="1">
    <location>
        <begin position="211"/>
        <end position="274"/>
    </location>
</feature>
<sequence>MRHIAREANIQSFIAGSGQGTTRTRADFVVRDRLVHEAEAAQRQRSSAAVTAVIEIKGTWQFRISRGDTWDDIARDPAKLKDVMLALEQAFGYSVKEQVLYGAVSNYHVTLFFRRSSNPCDKTMYISDPIWHDDSQPSATASYLYMMQEASKHLAAKASLLPRRLPKTGRGHPWVAHYGDDERPAVAYLLKWRLKPRWGFRMLSADERESLLAGQSSSSESGSESASASESDGESNGASESDGESNGNGDSSASAESSRSGPIASRLRSRGSNQ</sequence>
<evidence type="ECO:0000256" key="1">
    <source>
        <dbReference type="SAM" id="MobiDB-lite"/>
    </source>
</evidence>
<gene>
    <name evidence="2" type="primary">g1602</name>
    <name evidence="2" type="ORF">VP750_LOCUS1371</name>
</gene>